<dbReference type="SUPFAM" id="SSF56801">
    <property type="entry name" value="Acetyl-CoA synthetase-like"/>
    <property type="match status" value="1"/>
</dbReference>
<name>A0ABP7FAN1_9ACTN</name>
<evidence type="ECO:0000313" key="5">
    <source>
        <dbReference type="Proteomes" id="UP001500908"/>
    </source>
</evidence>
<comment type="caution">
    <text evidence="4">The sequence shown here is derived from an EMBL/GenBank/DDBJ whole genome shotgun (WGS) entry which is preliminary data.</text>
</comment>
<dbReference type="InterPro" id="IPR000873">
    <property type="entry name" value="AMP-dep_synth/lig_dom"/>
</dbReference>
<reference evidence="5" key="1">
    <citation type="journal article" date="2019" name="Int. J. Syst. Evol. Microbiol.">
        <title>The Global Catalogue of Microorganisms (GCM) 10K type strain sequencing project: providing services to taxonomists for standard genome sequencing and annotation.</title>
        <authorList>
            <consortium name="The Broad Institute Genomics Platform"/>
            <consortium name="The Broad Institute Genome Sequencing Center for Infectious Disease"/>
            <person name="Wu L."/>
            <person name="Ma J."/>
        </authorList>
    </citation>
    <scope>NUCLEOTIDE SEQUENCE [LARGE SCALE GENOMIC DNA]</scope>
    <source>
        <strain evidence="5">JCM 17137</strain>
    </source>
</reference>
<dbReference type="Proteomes" id="UP001500908">
    <property type="component" value="Unassembled WGS sequence"/>
</dbReference>
<feature type="domain" description="AMP-dependent synthetase/ligase" evidence="3">
    <location>
        <begin position="29"/>
        <end position="400"/>
    </location>
</feature>
<evidence type="ECO:0000256" key="2">
    <source>
        <dbReference type="SAM" id="MobiDB-lite"/>
    </source>
</evidence>
<evidence type="ECO:0000259" key="3">
    <source>
        <dbReference type="Pfam" id="PF00501"/>
    </source>
</evidence>
<feature type="compositionally biased region" description="Low complexity" evidence="2">
    <location>
        <begin position="545"/>
        <end position="561"/>
    </location>
</feature>
<protein>
    <recommendedName>
        <fullName evidence="3">AMP-dependent synthetase/ligase domain-containing protein</fullName>
    </recommendedName>
</protein>
<comment type="similarity">
    <text evidence="1">Belongs to the ATP-dependent AMP-binding enzyme family.</text>
</comment>
<accession>A0ABP7FAN1</accession>
<dbReference type="PANTHER" id="PTHR22754:SF32">
    <property type="entry name" value="DISCO-INTERACTING PROTEIN 2"/>
    <property type="match status" value="1"/>
</dbReference>
<dbReference type="PROSITE" id="PS00455">
    <property type="entry name" value="AMP_BINDING"/>
    <property type="match status" value="1"/>
</dbReference>
<dbReference type="Gene3D" id="3.40.50.12780">
    <property type="entry name" value="N-terminal domain of ligase-like"/>
    <property type="match status" value="1"/>
</dbReference>
<proteinExistence type="inferred from homology"/>
<evidence type="ECO:0000313" key="4">
    <source>
        <dbReference type="EMBL" id="GAA3734200.1"/>
    </source>
</evidence>
<evidence type="ECO:0000256" key="1">
    <source>
        <dbReference type="ARBA" id="ARBA00006432"/>
    </source>
</evidence>
<dbReference type="EMBL" id="BAABDD010000004">
    <property type="protein sequence ID" value="GAA3734200.1"/>
    <property type="molecule type" value="Genomic_DNA"/>
</dbReference>
<dbReference type="InterPro" id="IPR042099">
    <property type="entry name" value="ANL_N_sf"/>
</dbReference>
<dbReference type="InterPro" id="IPR020845">
    <property type="entry name" value="AMP-binding_CS"/>
</dbReference>
<keyword evidence="5" id="KW-1185">Reference proteome</keyword>
<sequence length="561" mass="59969">MQSTGRKLLSWINSPSEKHGIRFTADRRSWDFWSYQRLSDLSHRVAAGLVANGVSAGDVVSIVERSSPHFVATLFGTMLAGATPSPIAPPMTFGDQETYAEHVAGLLTVSQPALVVTDSDLAAPTSELTGRLGLRPPVPVTELADTPGSVPDRPLAPAALLQFTSGSSGRARGVRVPYRALESNVEAIRRWLRMTEEDVTASWLPVHHDMGLIGCLITPMVNRSEIWLMQPEDFIRDPARFLRCFGEDGARLTAMPTFGLRYATRRVRPKALANCDFSEWRAVIVGAERISPEALDGFTELLAPYGFRRRALLPAYGLAEATLAATGLPLAEEWRGLRVDPTSVELGGIVGEDSSGRQLAGCGRPVDGVTVRILGPDDTPLPEGHVGEIELCGDSVAEGYASVESSDSLTCLSDGVLRTGDAGFLSDGQLFVLGRLGDALKIRGRSLFAEDLEVALNTTVNVPEERMAVVLGERGGTPTAVAVMERAQPDWLTGAEPLLRQLTEGADVAVIDAPPGTIPRTSSGKPKRRSLWRSFLHGDLPEAAPPQTASAAPATTGGSDD</sequence>
<dbReference type="PANTHER" id="PTHR22754">
    <property type="entry name" value="DISCO-INTERACTING PROTEIN 2 DIP2 -RELATED"/>
    <property type="match status" value="1"/>
</dbReference>
<dbReference type="InterPro" id="IPR045851">
    <property type="entry name" value="AMP-bd_C_sf"/>
</dbReference>
<dbReference type="Pfam" id="PF00501">
    <property type="entry name" value="AMP-binding"/>
    <property type="match status" value="1"/>
</dbReference>
<feature type="region of interest" description="Disordered" evidence="2">
    <location>
        <begin position="511"/>
        <end position="561"/>
    </location>
</feature>
<dbReference type="Gene3D" id="3.30.300.30">
    <property type="match status" value="1"/>
</dbReference>
<gene>
    <name evidence="4" type="ORF">GCM10022402_13150</name>
</gene>
<organism evidence="4 5">
    <name type="scientific">Salinactinospora qingdaonensis</name>
    <dbReference type="NCBI Taxonomy" id="702744"/>
    <lineage>
        <taxon>Bacteria</taxon>
        <taxon>Bacillati</taxon>
        <taxon>Actinomycetota</taxon>
        <taxon>Actinomycetes</taxon>
        <taxon>Streptosporangiales</taxon>
        <taxon>Nocardiopsidaceae</taxon>
        <taxon>Salinactinospora</taxon>
    </lineage>
</organism>